<proteinExistence type="predicted"/>
<dbReference type="EMBL" id="BARS01049969">
    <property type="protein sequence ID" value="GAG38724.1"/>
    <property type="molecule type" value="Genomic_DNA"/>
</dbReference>
<accession>X0X659</accession>
<comment type="caution">
    <text evidence="1">The sequence shown here is derived from an EMBL/GenBank/DDBJ whole genome shotgun (WGS) entry which is preliminary data.</text>
</comment>
<organism evidence="1">
    <name type="scientific">marine sediment metagenome</name>
    <dbReference type="NCBI Taxonomy" id="412755"/>
    <lineage>
        <taxon>unclassified sequences</taxon>
        <taxon>metagenomes</taxon>
        <taxon>ecological metagenomes</taxon>
    </lineage>
</organism>
<protein>
    <submittedName>
        <fullName evidence="1">Uncharacterized protein</fullName>
    </submittedName>
</protein>
<feature type="non-terminal residue" evidence="1">
    <location>
        <position position="1"/>
    </location>
</feature>
<reference evidence="1" key="1">
    <citation type="journal article" date="2014" name="Front. Microbiol.">
        <title>High frequency of phylogenetically diverse reductive dehalogenase-homologous genes in deep subseafloor sedimentary metagenomes.</title>
        <authorList>
            <person name="Kawai M."/>
            <person name="Futagami T."/>
            <person name="Toyoda A."/>
            <person name="Takaki Y."/>
            <person name="Nishi S."/>
            <person name="Hori S."/>
            <person name="Arai W."/>
            <person name="Tsubouchi T."/>
            <person name="Morono Y."/>
            <person name="Uchiyama I."/>
            <person name="Ito T."/>
            <person name="Fujiyama A."/>
            <person name="Inagaki F."/>
            <person name="Takami H."/>
        </authorList>
    </citation>
    <scope>NUCLEOTIDE SEQUENCE</scope>
    <source>
        <strain evidence="1">Expedition CK06-06</strain>
    </source>
</reference>
<sequence length="239" mass="26062">TNPNNSPAAAYTTGVTTTGVSGNAGSNTTIIVGNSTTTADQTVPPLFYYCTVHAGMGGSAPTITQSSGVSNKFNPPIDDIIEEAFERTNIRGTRTGYQLRSARRSLNIMFQEWENRGVHLWKVKLAKVPLVLGQAEYSFATDSINFPSDMSEILEAYYRNNSTTTAPQDIALTQISRSTYNATPNKLVQGTPSQFYVERKINPSIFLYATPNSSVSSTTTPSSFQFCFYYLSKIENPGA</sequence>
<feature type="non-terminal residue" evidence="1">
    <location>
        <position position="239"/>
    </location>
</feature>
<dbReference type="AlphaFoldDB" id="X0X659"/>
<gene>
    <name evidence="1" type="ORF">S01H1_74670</name>
</gene>
<evidence type="ECO:0000313" key="1">
    <source>
        <dbReference type="EMBL" id="GAG38724.1"/>
    </source>
</evidence>
<name>X0X659_9ZZZZ</name>